<feature type="region of interest" description="Disordered" evidence="1">
    <location>
        <begin position="1574"/>
        <end position="1619"/>
    </location>
</feature>
<dbReference type="PANTHER" id="PTHR16155:SF19">
    <property type="entry name" value="DED DOMAIN-CONTAINING PROTEIN"/>
    <property type="match status" value="1"/>
</dbReference>
<proteinExistence type="predicted"/>
<dbReference type="GO" id="GO:0005737">
    <property type="term" value="C:cytoplasm"/>
    <property type="evidence" value="ECO:0007669"/>
    <property type="project" value="TreeGrafter"/>
</dbReference>
<evidence type="ECO:0000256" key="1">
    <source>
        <dbReference type="SAM" id="MobiDB-lite"/>
    </source>
</evidence>
<accession>A0AAU9VQV1</accession>
<dbReference type="PANTHER" id="PTHR16155">
    <property type="entry name" value="DED DOMAIN-CONTAINING PROTEIN"/>
    <property type="match status" value="1"/>
</dbReference>
<feature type="compositionally biased region" description="Polar residues" evidence="1">
    <location>
        <begin position="1589"/>
        <end position="1598"/>
    </location>
</feature>
<name>A0AAU9VQV1_9CNID</name>
<reference evidence="2 3" key="1">
    <citation type="submission" date="2022-05" db="EMBL/GenBank/DDBJ databases">
        <authorList>
            <consortium name="Genoscope - CEA"/>
            <person name="William W."/>
        </authorList>
    </citation>
    <scope>NUCLEOTIDE SEQUENCE [LARGE SCALE GENOMIC DNA]</scope>
</reference>
<feature type="region of interest" description="Disordered" evidence="1">
    <location>
        <begin position="1632"/>
        <end position="1657"/>
    </location>
</feature>
<evidence type="ECO:0000313" key="3">
    <source>
        <dbReference type="Proteomes" id="UP001159428"/>
    </source>
</evidence>
<feature type="non-terminal residue" evidence="2">
    <location>
        <position position="1"/>
    </location>
</feature>
<dbReference type="EMBL" id="CALNXJ010000001">
    <property type="protein sequence ID" value="CAH3031861.1"/>
    <property type="molecule type" value="Genomic_DNA"/>
</dbReference>
<evidence type="ECO:0000313" key="2">
    <source>
        <dbReference type="EMBL" id="CAH3031861.1"/>
    </source>
</evidence>
<evidence type="ECO:0008006" key="4">
    <source>
        <dbReference type="Google" id="ProtNLM"/>
    </source>
</evidence>
<keyword evidence="3" id="KW-1185">Reference proteome</keyword>
<feature type="region of interest" description="Disordered" evidence="1">
    <location>
        <begin position="1522"/>
        <end position="1554"/>
    </location>
</feature>
<protein>
    <recommendedName>
        <fullName evidence="4">Schlafen AlbA-2 domain-containing protein</fullName>
    </recommendedName>
</protein>
<comment type="caution">
    <text evidence="2">The sequence shown here is derived from an EMBL/GenBank/DDBJ whole genome shotgun (WGS) entry which is preliminary data.</text>
</comment>
<organism evidence="2 3">
    <name type="scientific">Pocillopora meandrina</name>
    <dbReference type="NCBI Taxonomy" id="46732"/>
    <lineage>
        <taxon>Eukaryota</taxon>
        <taxon>Metazoa</taxon>
        <taxon>Cnidaria</taxon>
        <taxon>Anthozoa</taxon>
        <taxon>Hexacorallia</taxon>
        <taxon>Scleractinia</taxon>
        <taxon>Astrocoeniina</taxon>
        <taxon>Pocilloporidae</taxon>
        <taxon>Pocillopora</taxon>
    </lineage>
</organism>
<feature type="compositionally biased region" description="Low complexity" evidence="1">
    <location>
        <begin position="1530"/>
        <end position="1554"/>
    </location>
</feature>
<sequence>GTPRPFGVKGKDTSYEKGFVLDAEENREVEFKSLTGAQLSTLPWKIMDKAKKFICACLNADSKGIIYFGVGDCQEQSSKFKRGEILGLDAEDVIDEIMKAFQFVLDDHIKSDSGQLQKGGDQSCINLEFVPVTSSGARTRLYVIEIEVIRDWKLCKDSVYYSKCWSEKRGAKTDKDSSTKKSLNDLFKVHKDEYDDVAIRTNGASTSVKQHEVNRQVREPLTAKYKDWKRETKQSVNEPPVGPILDDSDIKRFSNLVRERLRNMNFKDFGYILIANKMPPRYRDTPHLAFLQNIPWLAVFDLFDVASKKDGLYFVFNETTDAPRAKLRSLDDFKDVSSDLISRSEFTLPTRGTTWILRNEEMQNGDWIKCCRDCFYRALSAYKLCFPPGRLLCVFLGLNESAIQEMADMMECCFSIFGNSASNCVSILSENRNVTDAFMKASRSSLQRDLRECCIPGIPWSLLKEIVREMIGPSKFEERGATTALPYFTGQKEVLNKVIHSWDDLEVYSPNPKLSSLTEEIEKARNAFYKGAQASQTNLLHNHCISRTLEEETSLKIENALKSLSKPSKDLNCHVKTVTVPYEPGSGATTMCRRILWNKRNDYRCAVVKAITPATDYQIENLQGVAYDEKNANFSPPALVLVDNFPENDTRRLTEKIMKRQTKCVILSTLPIGKLTENSDFDIPSLRQLDEKEMCLVKDILINITSDSERRKGAEEVLEREKRFIWFGLELFGREYHKIEKRLQNHINSTLDFMGDTLEIHKTVLNFCCFLHYYSGGRAILPHPVTSDFLYESSNETEEDCALMEHVHKIFGGLLLDDFNETNGYHGWRPAHSLVSEVVKSRMNIEDTAILLLEKIHKGKAYVNKYLKEQVFKLFLDRKRISDPVFLENLEADDGSIDSDFDSEVVGFHEVRTRYSPLIMDVLEGDNGIRCALKLLINICQKASQTEEKAYAWQQLARFMGYEMRTKGMDPDDDLHNRLHSTMNSSVPEGTKFAMPQTGIETAHLAVDIAIKQQPKYSHHYVTKGVLYLLQLRDFKPEDLPNLHCSMPAVIDICRKALEVYDKALSKTHALNHYSMIGKIQAIISLLQIVKGVPCFRHEGERFTRYLKNSEIPKEMPENALKLEDDNYVQDLGTKALNLFNELFRDVKLRQMTTYDEKEIRGLNNAKIRASKLRRTFYEVTGFDRSDLSDVELPTPSSPLMSNAPALYQQVVQDILFKYNETPYSSWANLNDGEVSSVYNLLKELCLRGFGSHDDMLICCKACLRLIERPSVEELDKIVNKWVAKYPNSEWAHLFNYMIHFPIPNGSLASLSNSSKLSIKRCDKIVRDKTGIGFRKSGAEYFLGKGIGLYAIVNSQEFRWLETKRETKTDFWRSKEISEKLERVCGQKDVNFKGVIKYQGIQLRFDDTRYPKESKDDLWFYIGFSVAGPYAYDPVDSDTYSIMTRKTSGSWSQCVIANSRGTDGTPVPRRGKGLQLRYSISKESQELGEENAENPDCEFPGLPLQFYPANMGKPMSSSMPHFLNTISGDSSENTSHLSTSGSSSSSNGSPRMSSWVSVDCLNRQATTIPNSYASALQQRSERSEKQMAKASTTQQSRGACSMLPSKGRNLKSVQGTQGNKKQMFPAKFVDKRGKVHHGSSVHGPRKSSECKIHTRQSSDDMRTKSHCRYAHPWWGDTLQYICTKCTRNNEPICKDRRNHEMYVWNLGPYVTENGTIWKDTQK</sequence>
<feature type="compositionally biased region" description="Basic residues" evidence="1">
    <location>
        <begin position="1633"/>
        <end position="1645"/>
    </location>
</feature>
<dbReference type="Proteomes" id="UP001159428">
    <property type="component" value="Unassembled WGS sequence"/>
</dbReference>
<gene>
    <name evidence="2" type="ORF">PMEA_00000680</name>
</gene>
<feature type="compositionally biased region" description="Basic and acidic residues" evidence="1">
    <location>
        <begin position="1646"/>
        <end position="1657"/>
    </location>
</feature>